<accession>A0ABW2XF15</accession>
<feature type="domain" description="Ketoreductase" evidence="4">
    <location>
        <begin position="7"/>
        <end position="181"/>
    </location>
</feature>
<dbReference type="GO" id="GO:0016491">
    <property type="term" value="F:oxidoreductase activity"/>
    <property type="evidence" value="ECO:0007669"/>
    <property type="project" value="UniProtKB-KW"/>
</dbReference>
<dbReference type="PANTHER" id="PTHR24321:SF8">
    <property type="entry name" value="ESTRADIOL 17-BETA-DEHYDROGENASE 8-RELATED"/>
    <property type="match status" value="1"/>
</dbReference>
<evidence type="ECO:0000256" key="3">
    <source>
        <dbReference type="ARBA" id="ARBA00023027"/>
    </source>
</evidence>
<reference evidence="6" key="1">
    <citation type="journal article" date="2019" name="Int. J. Syst. Evol. Microbiol.">
        <title>The Global Catalogue of Microorganisms (GCM) 10K type strain sequencing project: providing services to taxonomists for standard genome sequencing and annotation.</title>
        <authorList>
            <consortium name="The Broad Institute Genomics Platform"/>
            <consortium name="The Broad Institute Genome Sequencing Center for Infectious Disease"/>
            <person name="Wu L."/>
            <person name="Ma J."/>
        </authorList>
    </citation>
    <scope>NUCLEOTIDE SEQUENCE [LARGE SCALE GENOMIC DNA]</scope>
    <source>
        <strain evidence="6">JCM 9371</strain>
    </source>
</reference>
<name>A0ABW2XF15_9ACTN</name>
<dbReference type="Proteomes" id="UP001597063">
    <property type="component" value="Unassembled WGS sequence"/>
</dbReference>
<dbReference type="PRINTS" id="PR00080">
    <property type="entry name" value="SDRFAMILY"/>
</dbReference>
<evidence type="ECO:0000256" key="2">
    <source>
        <dbReference type="ARBA" id="ARBA00023002"/>
    </source>
</evidence>
<keyword evidence="2 5" id="KW-0560">Oxidoreductase</keyword>
<dbReference type="SMART" id="SM00822">
    <property type="entry name" value="PKS_KR"/>
    <property type="match status" value="1"/>
</dbReference>
<evidence type="ECO:0000259" key="4">
    <source>
        <dbReference type="SMART" id="SM00822"/>
    </source>
</evidence>
<dbReference type="InterPro" id="IPR057326">
    <property type="entry name" value="KR_dom"/>
</dbReference>
<dbReference type="EMBL" id="JBHTGP010000001">
    <property type="protein sequence ID" value="MFD0683010.1"/>
    <property type="molecule type" value="Genomic_DNA"/>
</dbReference>
<gene>
    <name evidence="5" type="ORF">ACFQZM_00750</name>
</gene>
<dbReference type="Pfam" id="PF13561">
    <property type="entry name" value="adh_short_C2"/>
    <property type="match status" value="1"/>
</dbReference>
<dbReference type="InterPro" id="IPR002347">
    <property type="entry name" value="SDR_fam"/>
</dbReference>
<keyword evidence="3" id="KW-0520">NAD</keyword>
<keyword evidence="6" id="KW-1185">Reference proteome</keyword>
<dbReference type="InterPro" id="IPR036291">
    <property type="entry name" value="NAD(P)-bd_dom_sf"/>
</dbReference>
<sequence length="272" mass="28218">MSEFAGKVAVVTGGSMGIGRAVVERLAAADASVVFCGVEDDGVRRAEEELRAAGREVTGVVADVTDAAQMAGLVATAVSRYGGLDTVVTCAGVQRYGTVEDTSEELWDEVLGVNLKGVFLVCRAAVPELRRRGGGTIVTVSSVQAFVSQDRVAAYSASKAAINALTRSMALDHAADGIRANAVCPGSVDTPMLRWAADLFRGDASQDAQVAEWGRSHPLGRVARPEEVAEVVAFLAGPRSSFVTGAEYRVDGGLLARNPAALLEPNPGSAEI</sequence>
<dbReference type="PRINTS" id="PR00081">
    <property type="entry name" value="GDHRDH"/>
</dbReference>
<dbReference type="CDD" id="cd05233">
    <property type="entry name" value="SDR_c"/>
    <property type="match status" value="1"/>
</dbReference>
<dbReference type="PANTHER" id="PTHR24321">
    <property type="entry name" value="DEHYDROGENASES, SHORT CHAIN"/>
    <property type="match status" value="1"/>
</dbReference>
<proteinExistence type="inferred from homology"/>
<dbReference type="RefSeq" id="WP_131762727.1">
    <property type="nucleotide sequence ID" value="NZ_CAACUY010000252.1"/>
</dbReference>
<dbReference type="Gene3D" id="3.40.50.720">
    <property type="entry name" value="NAD(P)-binding Rossmann-like Domain"/>
    <property type="match status" value="1"/>
</dbReference>
<evidence type="ECO:0000313" key="5">
    <source>
        <dbReference type="EMBL" id="MFD0683010.1"/>
    </source>
</evidence>
<dbReference type="InterPro" id="IPR020904">
    <property type="entry name" value="Sc_DH/Rdtase_CS"/>
</dbReference>
<dbReference type="NCBIfam" id="NF005559">
    <property type="entry name" value="PRK07231.1"/>
    <property type="match status" value="1"/>
</dbReference>
<comment type="similarity">
    <text evidence="1">Belongs to the short-chain dehydrogenases/reductases (SDR) family.</text>
</comment>
<evidence type="ECO:0000256" key="1">
    <source>
        <dbReference type="ARBA" id="ARBA00006484"/>
    </source>
</evidence>
<protein>
    <submittedName>
        <fullName evidence="5">SDR family NAD(P)-dependent oxidoreductase</fullName>
        <ecNumber evidence="5">1.1.1.-</ecNumber>
    </submittedName>
</protein>
<dbReference type="PROSITE" id="PS00061">
    <property type="entry name" value="ADH_SHORT"/>
    <property type="match status" value="1"/>
</dbReference>
<organism evidence="5 6">
    <name type="scientific">Actinomadura fibrosa</name>
    <dbReference type="NCBI Taxonomy" id="111802"/>
    <lineage>
        <taxon>Bacteria</taxon>
        <taxon>Bacillati</taxon>
        <taxon>Actinomycetota</taxon>
        <taxon>Actinomycetes</taxon>
        <taxon>Streptosporangiales</taxon>
        <taxon>Thermomonosporaceae</taxon>
        <taxon>Actinomadura</taxon>
    </lineage>
</organism>
<dbReference type="SUPFAM" id="SSF51735">
    <property type="entry name" value="NAD(P)-binding Rossmann-fold domains"/>
    <property type="match status" value="1"/>
</dbReference>
<evidence type="ECO:0000313" key="6">
    <source>
        <dbReference type="Proteomes" id="UP001597063"/>
    </source>
</evidence>
<dbReference type="EC" id="1.1.1.-" evidence="5"/>
<comment type="caution">
    <text evidence="5">The sequence shown here is derived from an EMBL/GenBank/DDBJ whole genome shotgun (WGS) entry which is preliminary data.</text>
</comment>